<dbReference type="GO" id="GO:0005737">
    <property type="term" value="C:cytoplasm"/>
    <property type="evidence" value="ECO:0007669"/>
    <property type="project" value="InterPro"/>
</dbReference>
<name>X0WWJ8_9ZZZZ</name>
<dbReference type="InterPro" id="IPR041715">
    <property type="entry name" value="HisRS-like_core"/>
</dbReference>
<sequence>AAALQELQERLPEVGASLGMLLAMEGEGKAYLNNLRSTFAEGIPDLEAPLDELATVVGALEELGCRCLISAAMVRNFEYYTGPAFQLEAAGRKVGSGGRYDALVSLIGGEQVPASGFALEAEVLAGLLPAEAPEARRIATVVARADDGESLASAFRLASALRAQGLVVQVAGTAPDDGLRVTVSGEGYTLSGVSGKGRRLASVEAVAEALRQSDRD</sequence>
<dbReference type="PANTHER" id="PTHR43707">
    <property type="entry name" value="HISTIDYL-TRNA SYNTHETASE"/>
    <property type="match status" value="1"/>
</dbReference>
<dbReference type="SUPFAM" id="SSF55681">
    <property type="entry name" value="Class II aaRS and biotin synthetases"/>
    <property type="match status" value="1"/>
</dbReference>
<dbReference type="InterPro" id="IPR004516">
    <property type="entry name" value="HisRS/HisZ"/>
</dbReference>
<dbReference type="AlphaFoldDB" id="X0WWJ8"/>
<dbReference type="PANTHER" id="PTHR43707:SF1">
    <property type="entry name" value="HISTIDINE--TRNA LIGASE, MITOCHONDRIAL-RELATED"/>
    <property type="match status" value="1"/>
</dbReference>
<evidence type="ECO:0000313" key="2">
    <source>
        <dbReference type="EMBL" id="GAG27567.1"/>
    </source>
</evidence>
<organism evidence="2">
    <name type="scientific">marine sediment metagenome</name>
    <dbReference type="NCBI Taxonomy" id="412755"/>
    <lineage>
        <taxon>unclassified sequences</taxon>
        <taxon>metagenomes</taxon>
        <taxon>ecological metagenomes</taxon>
    </lineage>
</organism>
<dbReference type="GO" id="GO:0004821">
    <property type="term" value="F:histidine-tRNA ligase activity"/>
    <property type="evidence" value="ECO:0007669"/>
    <property type="project" value="TreeGrafter"/>
</dbReference>
<dbReference type="GO" id="GO:0006427">
    <property type="term" value="P:histidyl-tRNA aminoacylation"/>
    <property type="evidence" value="ECO:0007669"/>
    <property type="project" value="TreeGrafter"/>
</dbReference>
<comment type="caution">
    <text evidence="2">The sequence shown here is derived from an EMBL/GenBank/DDBJ whole genome shotgun (WGS) entry which is preliminary data.</text>
</comment>
<reference evidence="2" key="1">
    <citation type="journal article" date="2014" name="Front. Microbiol.">
        <title>High frequency of phylogenetically diverse reductive dehalogenase-homologous genes in deep subseafloor sedimentary metagenomes.</title>
        <authorList>
            <person name="Kawai M."/>
            <person name="Futagami T."/>
            <person name="Toyoda A."/>
            <person name="Takaki Y."/>
            <person name="Nishi S."/>
            <person name="Hori S."/>
            <person name="Arai W."/>
            <person name="Tsubouchi T."/>
            <person name="Morono Y."/>
            <person name="Uchiyama I."/>
            <person name="Ito T."/>
            <person name="Fujiyama A."/>
            <person name="Inagaki F."/>
            <person name="Takami H."/>
        </authorList>
    </citation>
    <scope>NUCLEOTIDE SEQUENCE</scope>
    <source>
        <strain evidence="2">Expedition CK06-06</strain>
    </source>
</reference>
<feature type="domain" description="Class II Histidinyl-tRNA synthetase (HisRS)-like catalytic core" evidence="1">
    <location>
        <begin position="3"/>
        <end position="122"/>
    </location>
</feature>
<proteinExistence type="predicted"/>
<gene>
    <name evidence="2" type="ORF">S01H1_53993</name>
</gene>
<dbReference type="Pfam" id="PF13393">
    <property type="entry name" value="tRNA-synt_His"/>
    <property type="match status" value="1"/>
</dbReference>
<dbReference type="Gene3D" id="3.30.930.10">
    <property type="entry name" value="Bira Bifunctional Protein, Domain 2"/>
    <property type="match status" value="1"/>
</dbReference>
<dbReference type="InterPro" id="IPR045864">
    <property type="entry name" value="aa-tRNA-synth_II/BPL/LPL"/>
</dbReference>
<accession>X0WWJ8</accession>
<feature type="non-terminal residue" evidence="2">
    <location>
        <position position="1"/>
    </location>
</feature>
<evidence type="ECO:0000259" key="1">
    <source>
        <dbReference type="Pfam" id="PF13393"/>
    </source>
</evidence>
<protein>
    <recommendedName>
        <fullName evidence="1">Class II Histidinyl-tRNA synthetase (HisRS)-like catalytic core domain-containing protein</fullName>
    </recommendedName>
</protein>
<dbReference type="EMBL" id="BARS01034997">
    <property type="protein sequence ID" value="GAG27567.1"/>
    <property type="molecule type" value="Genomic_DNA"/>
</dbReference>